<sequence>MSRTNLQYFGLQLPARLVLESWARGMQGTDRILFILRLLTAGNSPKSFRLRVYNEHYLNKGPYIQPIVTLESPDVTDELKLRQFCERMARVLPHVYRGLTRRSDTLGMKTYILARRTNTCRCENHWIVQNMVGCDFNMKYKSDFHAATLSLAGPNDSGELNKNPWMQDDFGGVIGSDTGENLPDRI</sequence>
<reference evidence="1" key="1">
    <citation type="journal article" date="2020" name="Stud. Mycol.">
        <title>101 Dothideomycetes genomes: a test case for predicting lifestyles and emergence of pathogens.</title>
        <authorList>
            <person name="Haridas S."/>
            <person name="Albert R."/>
            <person name="Binder M."/>
            <person name="Bloem J."/>
            <person name="Labutti K."/>
            <person name="Salamov A."/>
            <person name="Andreopoulos B."/>
            <person name="Baker S."/>
            <person name="Barry K."/>
            <person name="Bills G."/>
            <person name="Bluhm B."/>
            <person name="Cannon C."/>
            <person name="Castanera R."/>
            <person name="Culley D."/>
            <person name="Daum C."/>
            <person name="Ezra D."/>
            <person name="Gonzalez J."/>
            <person name="Henrissat B."/>
            <person name="Kuo A."/>
            <person name="Liang C."/>
            <person name="Lipzen A."/>
            <person name="Lutzoni F."/>
            <person name="Magnuson J."/>
            <person name="Mondo S."/>
            <person name="Nolan M."/>
            <person name="Ohm R."/>
            <person name="Pangilinan J."/>
            <person name="Park H.-J."/>
            <person name="Ramirez L."/>
            <person name="Alfaro M."/>
            <person name="Sun H."/>
            <person name="Tritt A."/>
            <person name="Yoshinaga Y."/>
            <person name="Zwiers L.-H."/>
            <person name="Turgeon B."/>
            <person name="Goodwin S."/>
            <person name="Spatafora J."/>
            <person name="Crous P."/>
            <person name="Grigoriev I."/>
        </authorList>
    </citation>
    <scope>NUCLEOTIDE SEQUENCE</scope>
    <source>
        <strain evidence="1">CBS 269.34</strain>
    </source>
</reference>
<name>A0A6A6QE67_9PEZI</name>
<organism evidence="1 2">
    <name type="scientific">Lophium mytilinum</name>
    <dbReference type="NCBI Taxonomy" id="390894"/>
    <lineage>
        <taxon>Eukaryota</taxon>
        <taxon>Fungi</taxon>
        <taxon>Dikarya</taxon>
        <taxon>Ascomycota</taxon>
        <taxon>Pezizomycotina</taxon>
        <taxon>Dothideomycetes</taxon>
        <taxon>Pleosporomycetidae</taxon>
        <taxon>Mytilinidiales</taxon>
        <taxon>Mytilinidiaceae</taxon>
        <taxon>Lophium</taxon>
    </lineage>
</organism>
<keyword evidence="2" id="KW-1185">Reference proteome</keyword>
<dbReference type="EMBL" id="MU004198">
    <property type="protein sequence ID" value="KAF2489767.1"/>
    <property type="molecule type" value="Genomic_DNA"/>
</dbReference>
<protein>
    <submittedName>
        <fullName evidence="1">Uncharacterized protein</fullName>
    </submittedName>
</protein>
<dbReference type="AlphaFoldDB" id="A0A6A6QE67"/>
<evidence type="ECO:0000313" key="1">
    <source>
        <dbReference type="EMBL" id="KAF2489767.1"/>
    </source>
</evidence>
<gene>
    <name evidence="1" type="ORF">BU16DRAFT_566868</name>
</gene>
<proteinExistence type="predicted"/>
<evidence type="ECO:0000313" key="2">
    <source>
        <dbReference type="Proteomes" id="UP000799750"/>
    </source>
</evidence>
<dbReference type="Proteomes" id="UP000799750">
    <property type="component" value="Unassembled WGS sequence"/>
</dbReference>
<accession>A0A6A6QE67</accession>